<dbReference type="EMBL" id="JBANRG010000143">
    <property type="protein sequence ID" value="KAK7433696.1"/>
    <property type="molecule type" value="Genomic_DNA"/>
</dbReference>
<comment type="caution">
    <text evidence="1">The sequence shown here is derived from an EMBL/GenBank/DDBJ whole genome shotgun (WGS) entry which is preliminary data.</text>
</comment>
<gene>
    <name evidence="1" type="ORF">VKT23_020614</name>
</gene>
<evidence type="ECO:0000313" key="1">
    <source>
        <dbReference type="EMBL" id="KAK7433696.1"/>
    </source>
</evidence>
<protein>
    <submittedName>
        <fullName evidence="1">Uncharacterized protein</fullName>
    </submittedName>
</protein>
<reference evidence="1 2" key="1">
    <citation type="submission" date="2024-01" db="EMBL/GenBank/DDBJ databases">
        <title>A draft genome for the cacao thread blight pathogen Marasmiellus scandens.</title>
        <authorList>
            <person name="Baruah I.K."/>
            <person name="Leung J."/>
            <person name="Bukari Y."/>
            <person name="Amoako-Attah I."/>
            <person name="Meinhardt L.W."/>
            <person name="Bailey B.A."/>
            <person name="Cohen S.P."/>
        </authorList>
    </citation>
    <scope>NUCLEOTIDE SEQUENCE [LARGE SCALE GENOMIC DNA]</scope>
    <source>
        <strain evidence="1 2">GH-19</strain>
    </source>
</reference>
<sequence>MSVRRRCSLQRQFDAFVLVTPVLDTLVSDTLVSDTLVSDTLVLDTPALVPFHANPFANPLLSLSIFPVPSSTSHLELL</sequence>
<organism evidence="1 2">
    <name type="scientific">Marasmiellus scandens</name>
    <dbReference type="NCBI Taxonomy" id="2682957"/>
    <lineage>
        <taxon>Eukaryota</taxon>
        <taxon>Fungi</taxon>
        <taxon>Dikarya</taxon>
        <taxon>Basidiomycota</taxon>
        <taxon>Agaricomycotina</taxon>
        <taxon>Agaricomycetes</taxon>
        <taxon>Agaricomycetidae</taxon>
        <taxon>Agaricales</taxon>
        <taxon>Marasmiineae</taxon>
        <taxon>Omphalotaceae</taxon>
        <taxon>Marasmiellus</taxon>
    </lineage>
</organism>
<name>A0ABR1IL36_9AGAR</name>
<accession>A0ABR1IL36</accession>
<keyword evidence="2" id="KW-1185">Reference proteome</keyword>
<evidence type="ECO:0000313" key="2">
    <source>
        <dbReference type="Proteomes" id="UP001498398"/>
    </source>
</evidence>
<dbReference type="Proteomes" id="UP001498398">
    <property type="component" value="Unassembled WGS sequence"/>
</dbReference>
<proteinExistence type="predicted"/>